<accession>A0A1N7HA78</accession>
<proteinExistence type="predicted"/>
<gene>
    <name evidence="1" type="ORF">SAMN05421833_14120</name>
</gene>
<dbReference type="InterPro" id="IPR011032">
    <property type="entry name" value="GroES-like_sf"/>
</dbReference>
<dbReference type="Gene3D" id="3.90.180.10">
    <property type="entry name" value="Medium-chain alcohol dehydrogenases, catalytic domain"/>
    <property type="match status" value="1"/>
</dbReference>
<dbReference type="Proteomes" id="UP000186096">
    <property type="component" value="Unassembled WGS sequence"/>
</dbReference>
<evidence type="ECO:0000313" key="1">
    <source>
        <dbReference type="EMBL" id="SIS21794.1"/>
    </source>
</evidence>
<organism evidence="1 2">
    <name type="scientific">Microbispora rosea</name>
    <dbReference type="NCBI Taxonomy" id="58117"/>
    <lineage>
        <taxon>Bacteria</taxon>
        <taxon>Bacillati</taxon>
        <taxon>Actinomycetota</taxon>
        <taxon>Actinomycetes</taxon>
        <taxon>Streptosporangiales</taxon>
        <taxon>Streptosporangiaceae</taxon>
        <taxon>Microbispora</taxon>
    </lineage>
</organism>
<dbReference type="AlphaFoldDB" id="A0A1N7HA78"/>
<keyword evidence="2" id="KW-1185">Reference proteome</keyword>
<evidence type="ECO:0000313" key="2">
    <source>
        <dbReference type="Proteomes" id="UP000186096"/>
    </source>
</evidence>
<dbReference type="STRING" id="58117.SAMN05421833_14120"/>
<reference evidence="2" key="1">
    <citation type="submission" date="2017-01" db="EMBL/GenBank/DDBJ databases">
        <authorList>
            <person name="Varghese N."/>
            <person name="Submissions S."/>
        </authorList>
    </citation>
    <scope>NUCLEOTIDE SEQUENCE [LARGE SCALE GENOMIC DNA]</scope>
    <source>
        <strain evidence="2">ATCC 12950</strain>
    </source>
</reference>
<name>A0A1N7HA78_9ACTN</name>
<protein>
    <submittedName>
        <fullName evidence="1">Uncharacterized protein</fullName>
    </submittedName>
</protein>
<dbReference type="EMBL" id="FTNI01000041">
    <property type="protein sequence ID" value="SIS21794.1"/>
    <property type="molecule type" value="Genomic_DNA"/>
</dbReference>
<dbReference type="RefSeq" id="WP_204054047.1">
    <property type="nucleotide sequence ID" value="NZ_FTNI01000041.1"/>
</dbReference>
<sequence length="71" mass="7496">MISAVDCGTTGLSAGQRTFGLTDWTRGGTLAEYAAVEARTLTSLPGDAGITVVASLPGTRHPKRNTWRYTL</sequence>
<dbReference type="SUPFAM" id="SSF50129">
    <property type="entry name" value="GroES-like"/>
    <property type="match status" value="1"/>
</dbReference>